<name>A0ABT8TC99_9GAMM</name>
<evidence type="ECO:0000313" key="2">
    <source>
        <dbReference type="EMBL" id="MDO3380758.1"/>
    </source>
</evidence>
<gene>
    <name evidence="2" type="ORF">QWI16_01150</name>
</gene>
<feature type="compositionally biased region" description="Basic and acidic residues" evidence="1">
    <location>
        <begin position="132"/>
        <end position="149"/>
    </location>
</feature>
<sequence length="149" mass="16727">MKTASGLSTGFVTDYARHSPEDKSVANNLREGPIQPGGYLVLGSFEDILQSAVGTDQSPPQTQKDALEHAKRLQICIAATHGPSQHLIGARRSFDISRNGEAGHLQAQSIYTEQLTSKRKRREVRQWVQERLQPRYDSENQDRDSEQRV</sequence>
<evidence type="ECO:0000256" key="1">
    <source>
        <dbReference type="SAM" id="MobiDB-lite"/>
    </source>
</evidence>
<dbReference type="Proteomes" id="UP001168380">
    <property type="component" value="Unassembled WGS sequence"/>
</dbReference>
<accession>A0ABT8TC99</accession>
<keyword evidence="3" id="KW-1185">Reference proteome</keyword>
<dbReference type="EMBL" id="JAULRT010000031">
    <property type="protein sequence ID" value="MDO3380758.1"/>
    <property type="molecule type" value="Genomic_DNA"/>
</dbReference>
<evidence type="ECO:0000313" key="3">
    <source>
        <dbReference type="Proteomes" id="UP001168380"/>
    </source>
</evidence>
<protein>
    <submittedName>
        <fullName evidence="2">Uncharacterized protein</fullName>
    </submittedName>
</protein>
<feature type="region of interest" description="Disordered" evidence="1">
    <location>
        <begin position="129"/>
        <end position="149"/>
    </location>
</feature>
<proteinExistence type="predicted"/>
<comment type="caution">
    <text evidence="2">The sequence shown here is derived from an EMBL/GenBank/DDBJ whole genome shotgun (WGS) entry which is preliminary data.</text>
</comment>
<reference evidence="2" key="1">
    <citation type="submission" date="2023-07" db="EMBL/GenBank/DDBJ databases">
        <title>Gilvimarinus algae sp. nov., isolated from the surface of Kelp.</title>
        <authorList>
            <person name="Sun Y.Y."/>
            <person name="Gong Y."/>
            <person name="Du Z.J."/>
        </authorList>
    </citation>
    <scope>NUCLEOTIDE SEQUENCE</scope>
    <source>
        <strain evidence="2">SDUM040014</strain>
    </source>
</reference>
<organism evidence="2 3">
    <name type="scientific">Gilvimarinus algae</name>
    <dbReference type="NCBI Taxonomy" id="3058037"/>
    <lineage>
        <taxon>Bacteria</taxon>
        <taxon>Pseudomonadati</taxon>
        <taxon>Pseudomonadota</taxon>
        <taxon>Gammaproteobacteria</taxon>
        <taxon>Cellvibrionales</taxon>
        <taxon>Cellvibrionaceae</taxon>
        <taxon>Gilvimarinus</taxon>
    </lineage>
</organism>
<dbReference type="RefSeq" id="WP_302710877.1">
    <property type="nucleotide sequence ID" value="NZ_JAULRT010000031.1"/>
</dbReference>